<evidence type="ECO:0008006" key="4">
    <source>
        <dbReference type="Google" id="ProtNLM"/>
    </source>
</evidence>
<dbReference type="PANTHER" id="PTHR46586:SF3">
    <property type="entry name" value="ANKYRIN REPEAT-CONTAINING PROTEIN"/>
    <property type="match status" value="1"/>
</dbReference>
<dbReference type="InterPro" id="IPR052050">
    <property type="entry name" value="SecEffector_AnkRepeat"/>
</dbReference>
<feature type="region of interest" description="Disordered" evidence="1">
    <location>
        <begin position="1"/>
        <end position="20"/>
    </location>
</feature>
<dbReference type="Proteomes" id="UP000269721">
    <property type="component" value="Unassembled WGS sequence"/>
</dbReference>
<evidence type="ECO:0000256" key="1">
    <source>
        <dbReference type="SAM" id="MobiDB-lite"/>
    </source>
</evidence>
<proteinExistence type="predicted"/>
<organism evidence="2 3">
    <name type="scientific">Blyttiomyces helicus</name>
    <dbReference type="NCBI Taxonomy" id="388810"/>
    <lineage>
        <taxon>Eukaryota</taxon>
        <taxon>Fungi</taxon>
        <taxon>Fungi incertae sedis</taxon>
        <taxon>Chytridiomycota</taxon>
        <taxon>Chytridiomycota incertae sedis</taxon>
        <taxon>Chytridiomycetes</taxon>
        <taxon>Chytridiomycetes incertae sedis</taxon>
        <taxon>Blyttiomyces</taxon>
    </lineage>
</organism>
<feature type="compositionally biased region" description="Low complexity" evidence="1">
    <location>
        <begin position="42"/>
        <end position="62"/>
    </location>
</feature>
<reference evidence="3" key="1">
    <citation type="journal article" date="2018" name="Nat. Microbiol.">
        <title>Leveraging single-cell genomics to expand the fungal tree of life.</title>
        <authorList>
            <person name="Ahrendt S.R."/>
            <person name="Quandt C.A."/>
            <person name="Ciobanu D."/>
            <person name="Clum A."/>
            <person name="Salamov A."/>
            <person name="Andreopoulos B."/>
            <person name="Cheng J.F."/>
            <person name="Woyke T."/>
            <person name="Pelin A."/>
            <person name="Henrissat B."/>
            <person name="Reynolds N.K."/>
            <person name="Benny G.L."/>
            <person name="Smith M.E."/>
            <person name="James T.Y."/>
            <person name="Grigoriev I.V."/>
        </authorList>
    </citation>
    <scope>NUCLEOTIDE SEQUENCE [LARGE SCALE GENOMIC DNA]</scope>
</reference>
<dbReference type="EMBL" id="KZ999458">
    <property type="protein sequence ID" value="RKO85051.1"/>
    <property type="molecule type" value="Genomic_DNA"/>
</dbReference>
<feature type="region of interest" description="Disordered" evidence="1">
    <location>
        <begin position="40"/>
        <end position="62"/>
    </location>
</feature>
<protein>
    <recommendedName>
        <fullName evidence="4">Ankyrin repeat-containing domain protein</fullName>
    </recommendedName>
</protein>
<dbReference type="SUPFAM" id="SSF48403">
    <property type="entry name" value="Ankyrin repeat"/>
    <property type="match status" value="1"/>
</dbReference>
<evidence type="ECO:0000313" key="3">
    <source>
        <dbReference type="Proteomes" id="UP000269721"/>
    </source>
</evidence>
<dbReference type="InterPro" id="IPR036770">
    <property type="entry name" value="Ankyrin_rpt-contain_sf"/>
</dbReference>
<keyword evidence="3" id="KW-1185">Reference proteome</keyword>
<sequence length="584" mass="63501">MTSTKPPGATTSTSSASPVRNYPTHPRTFCILAARCRSTTCPAPSRTRSSTESSSCSPSASPSPCAAGPCYAGTSAMANWSAESSVNLSASTWKLSPSLRTSAPRGKGRVGWLERDEDYFLRYCGWPPVLGAIAHNRWDAVRLLIEAGFRTNHAGDEAAHRGARLDDVDYLLALGRDHVVTAKAINRAARRNHAPLVRLLHARGFAVTDEELIRKACDMGWPDMVACLLETGAPIPPPRFNLDFRRREAIGDIAATRGYLSVVEILHEKSPATCSLPSRWTELHIALWRWSDISTSTTPRAAPHMRLIRPRGPGGLTLSAIFTSTALRVAPPMRWTSLSSVGPTNQPRRGVAAEVDAQTYKHIVFFLHNHRTEGCNADAIDSACKAGSLDFVRNPLAICPAIECGHALVRAANFGHVGILRVLFEAGNRLPDAEVESIRRDTGRKYDQNVYAFLDEMHGATAAGPICDCRGKGPILTKSIDCPPVPCYFEGGAFAPTSTASLASSVVAPKRVLQDAALLHYERVAAGREREVKATMKKRMTTNPTSKLRNAAERFAIKLSRQHLLRKGVAPGEERPFSAKTFLN</sequence>
<gene>
    <name evidence="2" type="ORF">BDK51DRAFT_44574</name>
</gene>
<dbReference type="AlphaFoldDB" id="A0A4P9VZ23"/>
<feature type="compositionally biased region" description="Low complexity" evidence="1">
    <location>
        <begin position="1"/>
        <end position="18"/>
    </location>
</feature>
<accession>A0A4P9VZ23</accession>
<name>A0A4P9VZ23_9FUNG</name>
<evidence type="ECO:0000313" key="2">
    <source>
        <dbReference type="EMBL" id="RKO85051.1"/>
    </source>
</evidence>
<dbReference type="Gene3D" id="1.25.40.20">
    <property type="entry name" value="Ankyrin repeat-containing domain"/>
    <property type="match status" value="1"/>
</dbReference>
<dbReference type="PANTHER" id="PTHR46586">
    <property type="entry name" value="ANKYRIN REPEAT-CONTAINING PROTEIN"/>
    <property type="match status" value="1"/>
</dbReference>